<dbReference type="Gene3D" id="2.60.40.10">
    <property type="entry name" value="Immunoglobulins"/>
    <property type="match status" value="1"/>
</dbReference>
<dbReference type="InterPro" id="IPR007110">
    <property type="entry name" value="Ig-like_dom"/>
</dbReference>
<dbReference type="PANTHER" id="PTHR11890">
    <property type="entry name" value="INTERLEUKIN-1 RECEPTOR FAMILY MEMBER"/>
    <property type="match status" value="1"/>
</dbReference>
<dbReference type="InterPro" id="IPR000157">
    <property type="entry name" value="TIR_dom"/>
</dbReference>
<gene>
    <name evidence="16" type="ORF">PECUL_23A022622</name>
</gene>
<dbReference type="AlphaFoldDB" id="A0AAD1VKW1"/>
<evidence type="ECO:0000313" key="17">
    <source>
        <dbReference type="Proteomes" id="UP001295444"/>
    </source>
</evidence>
<accession>A0AAD1VKW1</accession>
<keyword evidence="6" id="KW-0378">Hydrolase</keyword>
<dbReference type="GO" id="GO:0007165">
    <property type="term" value="P:signal transduction"/>
    <property type="evidence" value="ECO:0007669"/>
    <property type="project" value="InterPro"/>
</dbReference>
<dbReference type="PROSITE" id="PS50835">
    <property type="entry name" value="IG_LIKE"/>
    <property type="match status" value="1"/>
</dbReference>
<dbReference type="PROSITE" id="PS50104">
    <property type="entry name" value="TIR"/>
    <property type="match status" value="1"/>
</dbReference>
<dbReference type="GO" id="GO:0016787">
    <property type="term" value="F:hydrolase activity"/>
    <property type="evidence" value="ECO:0007669"/>
    <property type="project" value="UniProtKB-KW"/>
</dbReference>
<dbReference type="FunFam" id="3.40.50.10140:FF:000002">
    <property type="entry name" value="Interleukin 1 receptor accessory protein"/>
    <property type="match status" value="1"/>
</dbReference>
<evidence type="ECO:0000256" key="12">
    <source>
        <dbReference type="ARBA" id="ARBA00023319"/>
    </source>
</evidence>
<keyword evidence="12" id="KW-0393">Immunoglobulin domain</keyword>
<sequence>MTVEKNTDRRSCAAPSIDCEWYAEGVDVISFDSIQQSDAGEYAFVITQTHNGLSYSSSRRTKLVVKDKGEIVRPTITGDKNVTAVIELGEDFTVECEAFYGHSNNTDAILYWLQANKNYRLNSDEEKFVFVDTCGSVINTTCSTETSEKYKNNKVFGTTELHLRSIDKDNIKYPYKCQLVSNSVLDIKSVTLTVKDKGKDISHPFFTTFLAASITCSVCIVSLVILCIIFRIEMVLLYRSVTRKDDTIGDGKEYDAYLSFANHSLADHKEKEFAFETLPNIIENYFGYKLCIFERDIIPGGATVDDINSYLEKCRRLIILLSKNCMSDKSIYELESGMHKAMVERKIKVIVIEFTPLNELNVMPESLQLLKTSSRVRWEASKTHSLTSRFWKKIRYLMPAKPVAPNISFSNAKKSSLSYVVNNNNIAY</sequence>
<evidence type="ECO:0000256" key="3">
    <source>
        <dbReference type="ARBA" id="ARBA00022692"/>
    </source>
</evidence>
<evidence type="ECO:0000313" key="16">
    <source>
        <dbReference type="EMBL" id="CAH2223267.1"/>
    </source>
</evidence>
<keyword evidence="10 16" id="KW-0675">Receptor</keyword>
<comment type="subcellular location">
    <subcellularLocation>
        <location evidence="1">Membrane</location>
        <topology evidence="1">Single-pass type I membrane protein</topology>
    </subcellularLocation>
</comment>
<dbReference type="Proteomes" id="UP001295444">
    <property type="component" value="Chromosome 01"/>
</dbReference>
<evidence type="ECO:0000256" key="7">
    <source>
        <dbReference type="ARBA" id="ARBA00022989"/>
    </source>
</evidence>
<feature type="domain" description="Ig-like" evidence="15">
    <location>
        <begin position="74"/>
        <end position="193"/>
    </location>
</feature>
<dbReference type="EMBL" id="OW240912">
    <property type="protein sequence ID" value="CAH2223267.1"/>
    <property type="molecule type" value="Genomic_DNA"/>
</dbReference>
<dbReference type="Gene3D" id="3.40.50.10140">
    <property type="entry name" value="Toll/interleukin-1 receptor homology (TIR) domain"/>
    <property type="match status" value="1"/>
</dbReference>
<dbReference type="Pfam" id="PF01582">
    <property type="entry name" value="TIR"/>
    <property type="match status" value="1"/>
</dbReference>
<dbReference type="InterPro" id="IPR035897">
    <property type="entry name" value="Toll_tir_struct_dom_sf"/>
</dbReference>
<proteinExistence type="inferred from homology"/>
<dbReference type="PRINTS" id="PR01537">
    <property type="entry name" value="INTRLKN1R1F"/>
</dbReference>
<evidence type="ECO:0000259" key="15">
    <source>
        <dbReference type="PROSITE" id="PS50835"/>
    </source>
</evidence>
<dbReference type="PANTHER" id="PTHR11890:SF6">
    <property type="entry name" value="INTERLEUKIN-18 RECEPTOR 1"/>
    <property type="match status" value="1"/>
</dbReference>
<name>A0AAD1VKW1_PELCU</name>
<evidence type="ECO:0000256" key="4">
    <source>
        <dbReference type="ARBA" id="ARBA00022729"/>
    </source>
</evidence>
<evidence type="ECO:0000256" key="1">
    <source>
        <dbReference type="ARBA" id="ARBA00004479"/>
    </source>
</evidence>
<evidence type="ECO:0000256" key="8">
    <source>
        <dbReference type="ARBA" id="ARBA00023136"/>
    </source>
</evidence>
<keyword evidence="3 13" id="KW-0812">Transmembrane</keyword>
<keyword evidence="7 13" id="KW-1133">Transmembrane helix</keyword>
<reference evidence="16" key="1">
    <citation type="submission" date="2022-03" db="EMBL/GenBank/DDBJ databases">
        <authorList>
            <person name="Alioto T."/>
            <person name="Alioto T."/>
            <person name="Gomez Garrido J."/>
        </authorList>
    </citation>
    <scope>NUCLEOTIDE SEQUENCE</scope>
</reference>
<keyword evidence="17" id="KW-1185">Reference proteome</keyword>
<evidence type="ECO:0000256" key="11">
    <source>
        <dbReference type="ARBA" id="ARBA00023180"/>
    </source>
</evidence>
<evidence type="ECO:0000259" key="14">
    <source>
        <dbReference type="PROSITE" id="PS50104"/>
    </source>
</evidence>
<keyword evidence="11" id="KW-0325">Glycoprotein</keyword>
<feature type="transmembrane region" description="Helical" evidence="13">
    <location>
        <begin position="205"/>
        <end position="230"/>
    </location>
</feature>
<evidence type="ECO:0000256" key="10">
    <source>
        <dbReference type="ARBA" id="ARBA00023170"/>
    </source>
</evidence>
<keyword evidence="5" id="KW-0677">Repeat</keyword>
<organism evidence="16 17">
    <name type="scientific">Pelobates cultripes</name>
    <name type="common">Western spadefoot toad</name>
    <dbReference type="NCBI Taxonomy" id="61616"/>
    <lineage>
        <taxon>Eukaryota</taxon>
        <taxon>Metazoa</taxon>
        <taxon>Chordata</taxon>
        <taxon>Craniata</taxon>
        <taxon>Vertebrata</taxon>
        <taxon>Euteleostomi</taxon>
        <taxon>Amphibia</taxon>
        <taxon>Batrachia</taxon>
        <taxon>Anura</taxon>
        <taxon>Pelobatoidea</taxon>
        <taxon>Pelobatidae</taxon>
        <taxon>Pelobates</taxon>
    </lineage>
</organism>
<keyword evidence="8 13" id="KW-0472">Membrane</keyword>
<evidence type="ECO:0000256" key="5">
    <source>
        <dbReference type="ARBA" id="ARBA00022737"/>
    </source>
</evidence>
<evidence type="ECO:0000256" key="2">
    <source>
        <dbReference type="ARBA" id="ARBA00009752"/>
    </source>
</evidence>
<protein>
    <submittedName>
        <fullName evidence="16">Interleukin-18 receptor 1</fullName>
    </submittedName>
</protein>
<keyword evidence="4" id="KW-0732">Signal</keyword>
<dbReference type="GO" id="GO:0016020">
    <property type="term" value="C:membrane"/>
    <property type="evidence" value="ECO:0007669"/>
    <property type="project" value="UniProtKB-SubCell"/>
</dbReference>
<feature type="domain" description="TIR" evidence="14">
    <location>
        <begin position="252"/>
        <end position="398"/>
    </location>
</feature>
<dbReference type="SUPFAM" id="SSF52200">
    <property type="entry name" value="Toll/Interleukin receptor TIR domain"/>
    <property type="match status" value="1"/>
</dbReference>
<dbReference type="InterPro" id="IPR013783">
    <property type="entry name" value="Ig-like_fold"/>
</dbReference>
<keyword evidence="9" id="KW-1015">Disulfide bond</keyword>
<evidence type="ECO:0000256" key="9">
    <source>
        <dbReference type="ARBA" id="ARBA00023157"/>
    </source>
</evidence>
<comment type="similarity">
    <text evidence="2">Belongs to the interleukin-1 receptor family.</text>
</comment>
<dbReference type="InterPro" id="IPR015621">
    <property type="entry name" value="IL-1_rcpt_fam"/>
</dbReference>
<dbReference type="SMART" id="SM00255">
    <property type="entry name" value="TIR"/>
    <property type="match status" value="1"/>
</dbReference>
<evidence type="ECO:0000256" key="6">
    <source>
        <dbReference type="ARBA" id="ARBA00022801"/>
    </source>
</evidence>
<evidence type="ECO:0000256" key="13">
    <source>
        <dbReference type="SAM" id="Phobius"/>
    </source>
</evidence>